<comment type="caution">
    <text evidence="5">The sequence shown here is derived from an EMBL/GenBank/DDBJ whole genome shotgun (WGS) entry which is preliminary data.</text>
</comment>
<name>A0ABW1PKM0_9FLAO</name>
<feature type="domain" description="Phospholipase/carboxylesterase/thioesterase" evidence="4">
    <location>
        <begin position="45"/>
        <end position="241"/>
    </location>
</feature>
<evidence type="ECO:0000313" key="5">
    <source>
        <dbReference type="EMBL" id="MFC6095516.1"/>
    </source>
</evidence>
<accession>A0ABW1PKM0</accession>
<comment type="similarity">
    <text evidence="1">Belongs to the AB hydrolase superfamily. AB hydrolase 2 family.</text>
</comment>
<evidence type="ECO:0000256" key="2">
    <source>
        <dbReference type="ARBA" id="ARBA00022801"/>
    </source>
</evidence>
<evidence type="ECO:0000259" key="4">
    <source>
        <dbReference type="Pfam" id="PF02230"/>
    </source>
</evidence>
<dbReference type="InterPro" id="IPR029058">
    <property type="entry name" value="AB_hydrolase_fold"/>
</dbReference>
<dbReference type="GO" id="GO:0016787">
    <property type="term" value="F:hydrolase activity"/>
    <property type="evidence" value="ECO:0007669"/>
    <property type="project" value="UniProtKB-KW"/>
</dbReference>
<sequence length="245" mass="27475">MTKIKYSLVASLLVALISISLSFTMNTTEKKPSLHYLARQPKIKAEKTPLVILMHGVGSNEQNMFSFADALPDNFLVVSARGPLTLRPNSYAWFQAQIMPDRSIINEQQAESSRKEIIKFIDDLKNVEDFDADQVYLMGFSQGGIMSYSVALTAPEKIKGIAVMSGRLLSEVKPLITSDDRLKKLDIFVSHGTHDSVLKFGYATDAVDYLKSKGLQPEFHQYPEDHTINQQMLGDVVEWLSNQSK</sequence>
<dbReference type="RefSeq" id="WP_379790145.1">
    <property type="nucleotide sequence ID" value="NZ_JBHSQB010000003.1"/>
</dbReference>
<reference evidence="6" key="1">
    <citation type="journal article" date="2019" name="Int. J. Syst. Evol. Microbiol.">
        <title>The Global Catalogue of Microorganisms (GCM) 10K type strain sequencing project: providing services to taxonomists for standard genome sequencing and annotation.</title>
        <authorList>
            <consortium name="The Broad Institute Genomics Platform"/>
            <consortium name="The Broad Institute Genome Sequencing Center for Infectious Disease"/>
            <person name="Wu L."/>
            <person name="Ma J."/>
        </authorList>
    </citation>
    <scope>NUCLEOTIDE SEQUENCE [LARGE SCALE GENOMIC DNA]</scope>
    <source>
        <strain evidence="6">CCUG 49679</strain>
    </source>
</reference>
<proteinExistence type="inferred from homology"/>
<gene>
    <name evidence="5" type="ORF">ACFPVY_02570</name>
</gene>
<dbReference type="Proteomes" id="UP001596287">
    <property type="component" value="Unassembled WGS sequence"/>
</dbReference>
<dbReference type="SUPFAM" id="SSF53474">
    <property type="entry name" value="alpha/beta-Hydrolases"/>
    <property type="match status" value="1"/>
</dbReference>
<feature type="chain" id="PRO_5045260363" evidence="3">
    <location>
        <begin position="23"/>
        <end position="245"/>
    </location>
</feature>
<organism evidence="5 6">
    <name type="scientific">Flavobacterium qiangtangense</name>
    <dbReference type="NCBI Taxonomy" id="1442595"/>
    <lineage>
        <taxon>Bacteria</taxon>
        <taxon>Pseudomonadati</taxon>
        <taxon>Bacteroidota</taxon>
        <taxon>Flavobacteriia</taxon>
        <taxon>Flavobacteriales</taxon>
        <taxon>Flavobacteriaceae</taxon>
        <taxon>Flavobacterium</taxon>
    </lineage>
</organism>
<evidence type="ECO:0000256" key="1">
    <source>
        <dbReference type="ARBA" id="ARBA00006499"/>
    </source>
</evidence>
<feature type="signal peptide" evidence="3">
    <location>
        <begin position="1"/>
        <end position="22"/>
    </location>
</feature>
<dbReference type="EMBL" id="JBHSQB010000003">
    <property type="protein sequence ID" value="MFC6095516.1"/>
    <property type="molecule type" value="Genomic_DNA"/>
</dbReference>
<keyword evidence="6" id="KW-1185">Reference proteome</keyword>
<keyword evidence="3" id="KW-0732">Signal</keyword>
<dbReference type="PANTHER" id="PTHR10655">
    <property type="entry name" value="LYSOPHOSPHOLIPASE-RELATED"/>
    <property type="match status" value="1"/>
</dbReference>
<dbReference type="Gene3D" id="3.40.50.1820">
    <property type="entry name" value="alpha/beta hydrolase"/>
    <property type="match status" value="1"/>
</dbReference>
<evidence type="ECO:0000313" key="6">
    <source>
        <dbReference type="Proteomes" id="UP001596287"/>
    </source>
</evidence>
<dbReference type="Pfam" id="PF02230">
    <property type="entry name" value="Abhydrolase_2"/>
    <property type="match status" value="1"/>
</dbReference>
<dbReference type="InterPro" id="IPR050565">
    <property type="entry name" value="LYPA1-2/EST-like"/>
</dbReference>
<protein>
    <submittedName>
        <fullName evidence="5">Alpha/beta hydrolase</fullName>
    </submittedName>
</protein>
<dbReference type="InterPro" id="IPR003140">
    <property type="entry name" value="PLipase/COase/thioEstase"/>
</dbReference>
<dbReference type="PANTHER" id="PTHR10655:SF17">
    <property type="entry name" value="LYSOPHOSPHOLIPASE-LIKE PROTEIN 1"/>
    <property type="match status" value="1"/>
</dbReference>
<evidence type="ECO:0000256" key="3">
    <source>
        <dbReference type="SAM" id="SignalP"/>
    </source>
</evidence>
<keyword evidence="2 5" id="KW-0378">Hydrolase</keyword>